<dbReference type="AlphaFoldDB" id="A0A166UFR3"/>
<evidence type="ECO:0000313" key="3">
    <source>
        <dbReference type="EMBL" id="OAA32450.1"/>
    </source>
</evidence>
<protein>
    <submittedName>
        <fullName evidence="3">MT-A70 family</fullName>
    </submittedName>
</protein>
<name>A0A166UFR3_9HYPO</name>
<dbReference type="STRING" id="1081109.A0A166UFR3"/>
<dbReference type="PANTHER" id="PTHR12829">
    <property type="entry name" value="N6-ADENOSINE-METHYLTRANSFERASE"/>
    <property type="match status" value="1"/>
</dbReference>
<evidence type="ECO:0000256" key="2">
    <source>
        <dbReference type="SAM" id="MobiDB-lite"/>
    </source>
</evidence>
<dbReference type="OrthoDB" id="61116at2759"/>
<comment type="caution">
    <text evidence="3">The sequence shown here is derived from an EMBL/GenBank/DDBJ whole genome shotgun (WGS) entry which is preliminary data.</text>
</comment>
<evidence type="ECO:0000313" key="4">
    <source>
        <dbReference type="Proteomes" id="UP000078544"/>
    </source>
</evidence>
<evidence type="ECO:0000256" key="1">
    <source>
        <dbReference type="PROSITE-ProRule" id="PRU00489"/>
    </source>
</evidence>
<dbReference type="Proteomes" id="UP000078544">
    <property type="component" value="Unassembled WGS sequence"/>
</dbReference>
<comment type="similarity">
    <text evidence="1">Belongs to the MT-A70-like family.</text>
</comment>
<dbReference type="PANTHER" id="PTHR12829:SF4">
    <property type="entry name" value="N(6)-ADENINE-SPECIFIC METHYLTRANSFERASE METTL4"/>
    <property type="match status" value="1"/>
</dbReference>
<dbReference type="GO" id="GO:0005634">
    <property type="term" value="C:nucleus"/>
    <property type="evidence" value="ECO:0007669"/>
    <property type="project" value="TreeGrafter"/>
</dbReference>
<accession>A0A166UFR3</accession>
<dbReference type="InterPro" id="IPR007757">
    <property type="entry name" value="MT-A70-like"/>
</dbReference>
<reference evidence="3 4" key="1">
    <citation type="journal article" date="2016" name="Genome Biol. Evol.">
        <title>Divergent and convergent evolution of fungal pathogenicity.</title>
        <authorList>
            <person name="Shang Y."/>
            <person name="Xiao G."/>
            <person name="Zheng P."/>
            <person name="Cen K."/>
            <person name="Zhan S."/>
            <person name="Wang C."/>
        </authorList>
    </citation>
    <scope>NUCLEOTIDE SEQUENCE [LARGE SCALE GENOMIC DNA]</scope>
    <source>
        <strain evidence="3 4">RCEF 2490</strain>
    </source>
</reference>
<dbReference type="SUPFAM" id="SSF53335">
    <property type="entry name" value="S-adenosyl-L-methionine-dependent methyltransferases"/>
    <property type="match status" value="1"/>
</dbReference>
<feature type="region of interest" description="Disordered" evidence="2">
    <location>
        <begin position="51"/>
        <end position="76"/>
    </location>
</feature>
<dbReference type="GO" id="GO:0008168">
    <property type="term" value="F:methyltransferase activity"/>
    <property type="evidence" value="ECO:0007669"/>
    <property type="project" value="TreeGrafter"/>
</dbReference>
<sequence length="376" mass="41753">MSAPLGHDEDDAATSSILYQSADSEVVLLDIPRSMEESQVLPGEPIVRRILSGPPASAPFPTPEPKGRGGSRTAAHNWPHQSTAAQISDLMTAATVEHALQRLRDSYSGLFVYPRISPLVTPGAVDAREPLPVPNAVPLLGSIQDLRRRFMDIAPIFQLIVLDPPWPNRSARRRANTYATATRLAEMQTLLTSIPISAHLARDGLVAIWITNKASIPDFLTSVNGIFTAWGVELAAEWVWVKVTASGEPLYDVNSTWRKPWEKVLIAKRIGAPTPCHLGSKVIVAVPDIHSRKPNMRRLFEDVFRQRRYRGLEVFARNLTAGWWSWGDQVLHFQDLQYWDTRQRSEAHATKSSAISAYCQEAVGQEAVDENEETAS</sequence>
<dbReference type="InterPro" id="IPR029063">
    <property type="entry name" value="SAM-dependent_MTases_sf"/>
</dbReference>
<keyword evidence="4" id="KW-1185">Reference proteome</keyword>
<proteinExistence type="inferred from homology"/>
<dbReference type="PROSITE" id="PS51143">
    <property type="entry name" value="MT_A70"/>
    <property type="match status" value="1"/>
</dbReference>
<organism evidence="3 4">
    <name type="scientific">Moelleriella libera RCEF 2490</name>
    <dbReference type="NCBI Taxonomy" id="1081109"/>
    <lineage>
        <taxon>Eukaryota</taxon>
        <taxon>Fungi</taxon>
        <taxon>Dikarya</taxon>
        <taxon>Ascomycota</taxon>
        <taxon>Pezizomycotina</taxon>
        <taxon>Sordariomycetes</taxon>
        <taxon>Hypocreomycetidae</taxon>
        <taxon>Hypocreales</taxon>
        <taxon>Clavicipitaceae</taxon>
        <taxon>Moelleriella</taxon>
    </lineage>
</organism>
<dbReference type="EMBL" id="AZGY01000002">
    <property type="protein sequence ID" value="OAA32450.1"/>
    <property type="molecule type" value="Genomic_DNA"/>
</dbReference>
<dbReference type="Pfam" id="PF05063">
    <property type="entry name" value="MT-A70"/>
    <property type="match status" value="1"/>
</dbReference>
<gene>
    <name evidence="3" type="ORF">AAL_01782</name>
</gene>